<evidence type="ECO:0000256" key="14">
    <source>
        <dbReference type="ARBA" id="ARBA00022777"/>
    </source>
</evidence>
<comment type="subcellular location">
    <subcellularLocation>
        <location evidence="4 17">Cytoplasm</location>
    </subcellularLocation>
</comment>
<dbReference type="GO" id="GO:0009401">
    <property type="term" value="P:phosphoenolpyruvate-dependent sugar phosphotransferase system"/>
    <property type="evidence" value="ECO:0007669"/>
    <property type="project" value="UniProtKB-KW"/>
</dbReference>
<evidence type="ECO:0000256" key="2">
    <source>
        <dbReference type="ARBA" id="ARBA00001946"/>
    </source>
</evidence>
<keyword evidence="8 17" id="KW-0813">Transport</keyword>
<dbReference type="EC" id="2.7.3.9" evidence="6 17"/>
<evidence type="ECO:0000256" key="6">
    <source>
        <dbReference type="ARBA" id="ARBA00012232"/>
    </source>
</evidence>
<evidence type="ECO:0000256" key="18">
    <source>
        <dbReference type="PIRSR" id="PIRSR000732-1"/>
    </source>
</evidence>
<evidence type="ECO:0000256" key="12">
    <source>
        <dbReference type="ARBA" id="ARBA00022683"/>
    </source>
</evidence>
<dbReference type="Pfam" id="PF02896">
    <property type="entry name" value="PEP-utilizers_C"/>
    <property type="match status" value="1"/>
</dbReference>
<gene>
    <name evidence="25" type="ORF">SAMN02744037_01445</name>
</gene>
<dbReference type="InterPro" id="IPR036637">
    <property type="entry name" value="Phosphohistidine_dom_sf"/>
</dbReference>
<dbReference type="InterPro" id="IPR018274">
    <property type="entry name" value="PEP_util_AS"/>
</dbReference>
<dbReference type="InterPro" id="IPR006318">
    <property type="entry name" value="PTS_EI-like"/>
</dbReference>
<dbReference type="FunFam" id="1.10.274.10:FF:000001">
    <property type="entry name" value="Phosphoenolpyruvate-protein phosphotransferase"/>
    <property type="match status" value="1"/>
</dbReference>
<evidence type="ECO:0000256" key="10">
    <source>
        <dbReference type="ARBA" id="ARBA00022597"/>
    </source>
</evidence>
<comment type="similarity">
    <text evidence="5 17">Belongs to the PEP-utilizing enzyme family.</text>
</comment>
<dbReference type="AlphaFoldDB" id="A0A1M6P3H8"/>
<dbReference type="InterPro" id="IPR008731">
    <property type="entry name" value="PTS_EIN"/>
</dbReference>
<evidence type="ECO:0000313" key="26">
    <source>
        <dbReference type="Proteomes" id="UP000242497"/>
    </source>
</evidence>
<proteinExistence type="inferred from homology"/>
<evidence type="ECO:0000256" key="17">
    <source>
        <dbReference type="PIRNR" id="PIRNR000732"/>
    </source>
</evidence>
<dbReference type="SUPFAM" id="SSF52009">
    <property type="entry name" value="Phosphohistidine domain"/>
    <property type="match status" value="1"/>
</dbReference>
<dbReference type="InterPro" id="IPR015813">
    <property type="entry name" value="Pyrv/PenolPyrv_kinase-like_dom"/>
</dbReference>
<feature type="binding site" evidence="20">
    <location>
        <position position="429"/>
    </location>
    <ligand>
        <name>Mg(2+)</name>
        <dbReference type="ChEBI" id="CHEBI:18420"/>
    </ligand>
</feature>
<dbReference type="Gene3D" id="3.20.20.60">
    <property type="entry name" value="Phosphoenolpyruvate-binding domains"/>
    <property type="match status" value="1"/>
</dbReference>
<feature type="domain" description="PEP-utilising enzyme C-terminal" evidence="23">
    <location>
        <begin position="249"/>
        <end position="538"/>
    </location>
</feature>
<evidence type="ECO:0000256" key="9">
    <source>
        <dbReference type="ARBA" id="ARBA00022490"/>
    </source>
</evidence>
<evidence type="ECO:0000256" key="5">
    <source>
        <dbReference type="ARBA" id="ARBA00007837"/>
    </source>
</evidence>
<dbReference type="GO" id="GO:0008965">
    <property type="term" value="F:phosphoenolpyruvate-protein phosphotransferase activity"/>
    <property type="evidence" value="ECO:0007669"/>
    <property type="project" value="UniProtKB-EC"/>
</dbReference>
<dbReference type="PANTHER" id="PTHR46244">
    <property type="entry name" value="PHOSPHOENOLPYRUVATE-PROTEIN PHOSPHOTRANSFERASE"/>
    <property type="match status" value="1"/>
</dbReference>
<evidence type="ECO:0000313" key="25">
    <source>
        <dbReference type="EMBL" id="SHK02456.1"/>
    </source>
</evidence>
<dbReference type="GO" id="GO:0046872">
    <property type="term" value="F:metal ion binding"/>
    <property type="evidence" value="ECO:0007669"/>
    <property type="project" value="UniProtKB-KW"/>
</dbReference>
<dbReference type="Pfam" id="PF00391">
    <property type="entry name" value="PEP-utilizers"/>
    <property type="match status" value="1"/>
</dbReference>
<dbReference type="InterPro" id="IPR008279">
    <property type="entry name" value="PEP-util_enz_mobile_dom"/>
</dbReference>
<dbReference type="STRING" id="1123349.SAMN02744037_01445"/>
<feature type="binding site" evidence="19">
    <location>
        <begin position="452"/>
        <end position="453"/>
    </location>
    <ligand>
        <name>phosphoenolpyruvate</name>
        <dbReference type="ChEBI" id="CHEBI:58702"/>
    </ligand>
</feature>
<evidence type="ECO:0000256" key="13">
    <source>
        <dbReference type="ARBA" id="ARBA00022723"/>
    </source>
</evidence>
<feature type="binding site" evidence="20">
    <location>
        <position position="453"/>
    </location>
    <ligand>
        <name>Mg(2+)</name>
        <dbReference type="ChEBI" id="CHEBI:18420"/>
    </ligand>
</feature>
<keyword evidence="11 17" id="KW-0808">Transferase</keyword>
<comment type="cofactor">
    <cofactor evidence="2 17 20">
        <name>Mg(2+)</name>
        <dbReference type="ChEBI" id="CHEBI:18420"/>
    </cofactor>
</comment>
<protein>
    <recommendedName>
        <fullName evidence="7 17">Phosphoenolpyruvate-protein phosphotransferase</fullName>
        <ecNumber evidence="6 17">2.7.3.9</ecNumber>
    </recommendedName>
    <alternativeName>
        <fullName evidence="16 17">Phosphotransferase system, enzyme I</fullName>
    </alternativeName>
</protein>
<dbReference type="PROSITE" id="PS00370">
    <property type="entry name" value="PEP_ENZYMES_PHOS_SITE"/>
    <property type="match status" value="1"/>
</dbReference>
<keyword evidence="13 17" id="KW-0479">Metal-binding</keyword>
<feature type="domain" description="PEP-utilising enzyme mobile" evidence="22">
    <location>
        <begin position="151"/>
        <end position="223"/>
    </location>
</feature>
<dbReference type="InterPro" id="IPR024692">
    <property type="entry name" value="PTS_EI"/>
</dbReference>
<dbReference type="EMBL" id="FRAE01000028">
    <property type="protein sequence ID" value="SHK02456.1"/>
    <property type="molecule type" value="Genomic_DNA"/>
</dbReference>
<evidence type="ECO:0000256" key="15">
    <source>
        <dbReference type="ARBA" id="ARBA00022842"/>
    </source>
</evidence>
<dbReference type="InterPro" id="IPR050499">
    <property type="entry name" value="PEP-utilizing_PTS_enzyme"/>
</dbReference>
<feature type="active site" description="Proton donor" evidence="18">
    <location>
        <position position="500"/>
    </location>
</feature>
<feature type="domain" description="Phosphotransferase system enzyme I N-terminal" evidence="24">
    <location>
        <begin position="3"/>
        <end position="124"/>
    </location>
</feature>
<evidence type="ECO:0000256" key="19">
    <source>
        <dbReference type="PIRSR" id="PIRSR000732-2"/>
    </source>
</evidence>
<dbReference type="InterPro" id="IPR000121">
    <property type="entry name" value="PEP_util_C"/>
</dbReference>
<dbReference type="Proteomes" id="UP000242497">
    <property type="component" value="Unassembled WGS sequence"/>
</dbReference>
<name>A0A1M6P3H8_9FIRM</name>
<dbReference type="SUPFAM" id="SSF47831">
    <property type="entry name" value="Enzyme I of the PEP:sugar phosphotransferase system HPr-binding (sub)domain"/>
    <property type="match status" value="1"/>
</dbReference>
<evidence type="ECO:0000256" key="4">
    <source>
        <dbReference type="ARBA" id="ARBA00004496"/>
    </source>
</evidence>
<dbReference type="RefSeq" id="WP_072888634.1">
    <property type="nucleotide sequence ID" value="NZ_FRAE01000028.1"/>
</dbReference>
<evidence type="ECO:0000259" key="23">
    <source>
        <dbReference type="Pfam" id="PF02896"/>
    </source>
</evidence>
<keyword evidence="21" id="KW-0175">Coiled coil</keyword>
<dbReference type="InterPro" id="IPR036618">
    <property type="entry name" value="PtsI_HPr-bd_sf"/>
</dbReference>
<dbReference type="GO" id="GO:0005737">
    <property type="term" value="C:cytoplasm"/>
    <property type="evidence" value="ECO:0007669"/>
    <property type="project" value="UniProtKB-SubCell"/>
</dbReference>
<dbReference type="Gene3D" id="1.10.274.10">
    <property type="entry name" value="PtsI, HPr-binding domain"/>
    <property type="match status" value="1"/>
</dbReference>
<feature type="coiled-coil region" evidence="21">
    <location>
        <begin position="19"/>
        <end position="69"/>
    </location>
</feature>
<feature type="binding site" evidence="19">
    <location>
        <position position="294"/>
    </location>
    <ligand>
        <name>phosphoenolpyruvate</name>
        <dbReference type="ChEBI" id="CHEBI:58702"/>
    </ligand>
</feature>
<keyword evidence="15 17" id="KW-0460">Magnesium</keyword>
<dbReference type="Gene3D" id="3.50.30.10">
    <property type="entry name" value="Phosphohistidine domain"/>
    <property type="match status" value="1"/>
</dbReference>
<sequence length="568" mass="64301">MFKGTNASPGIALGKALVLEHSELNIEKKNIDNIDAEENKFLDAIKKSKEELTKIKEKALKELGEDKAQIFESHIMVLEDPELIDSTVNKIKEEKVNAEYAFSQIRDMFVGIFEAMDNEYMRERAADIKDVSNRVLRNILGMKFIDLASLEEEVILVAHDLTPSDTATMNKEKVLGFLTNIGGRTSHTAIMARTLEIPAVVGLKDITEKVKDGDFIIFNGETGDVILNPDNSTIEEYKKLKENFERERKELENLKGKESKTIDGRHVELAGNIGTPKDIEGLIKNDAEGVGLYRTEFLYMDRNDFPSEEEQFESYKAVLEAMNPKPIVIRTLDIGGDKELSYLEMDKEMNPFLGYRAIRLCLDRKDIFKTQLRALLRASVYGNLRIMFPMISSLEELLAAKEVLEEVKNDLDQENIPYSKDIEVGMMIEVPSAALISDILAKHVDFFSIGTNDLIQYTTAVDRMNEKIHYLYNQFNPAVLRLIKMVIDNGHKEGKWVGMCGEAAGDKRMIPILLGMGLDEFSMSPISILPARKLINSLKHEDMKQLADKVLNLGTAKEIEEYIEKTFA</sequence>
<dbReference type="GO" id="GO:0016301">
    <property type="term" value="F:kinase activity"/>
    <property type="evidence" value="ECO:0007669"/>
    <property type="project" value="UniProtKB-KW"/>
</dbReference>
<keyword evidence="12 17" id="KW-0598">Phosphotransferase system</keyword>
<evidence type="ECO:0000259" key="22">
    <source>
        <dbReference type="Pfam" id="PF00391"/>
    </source>
</evidence>
<dbReference type="PRINTS" id="PR01736">
    <property type="entry name" value="PHPHTRNFRASE"/>
</dbReference>
<dbReference type="InterPro" id="IPR040442">
    <property type="entry name" value="Pyrv_kinase-like_dom_sf"/>
</dbReference>
<evidence type="ECO:0000256" key="16">
    <source>
        <dbReference type="ARBA" id="ARBA00033235"/>
    </source>
</evidence>
<feature type="coiled-coil region" evidence="21">
    <location>
        <begin position="234"/>
        <end position="261"/>
    </location>
</feature>
<dbReference type="Pfam" id="PF05524">
    <property type="entry name" value="PEP-utilisers_N"/>
    <property type="match status" value="1"/>
</dbReference>
<keyword evidence="26" id="KW-1185">Reference proteome</keyword>
<evidence type="ECO:0000256" key="21">
    <source>
        <dbReference type="SAM" id="Coils"/>
    </source>
</evidence>
<dbReference type="PANTHER" id="PTHR46244:SF3">
    <property type="entry name" value="PHOSPHOENOLPYRUVATE-PROTEIN PHOSPHOTRANSFERASE"/>
    <property type="match status" value="1"/>
</dbReference>
<evidence type="ECO:0000256" key="8">
    <source>
        <dbReference type="ARBA" id="ARBA00022448"/>
    </source>
</evidence>
<keyword evidence="10 17" id="KW-0762">Sugar transport</keyword>
<evidence type="ECO:0000256" key="3">
    <source>
        <dbReference type="ARBA" id="ARBA00002728"/>
    </source>
</evidence>
<evidence type="ECO:0000256" key="7">
    <source>
        <dbReference type="ARBA" id="ARBA00016544"/>
    </source>
</evidence>
<comment type="catalytic activity">
    <reaction evidence="1 17">
        <text>L-histidyl-[protein] + phosphoenolpyruvate = N(pros)-phospho-L-histidyl-[protein] + pyruvate</text>
        <dbReference type="Rhea" id="RHEA:23880"/>
        <dbReference type="Rhea" id="RHEA-COMP:9745"/>
        <dbReference type="Rhea" id="RHEA-COMP:9746"/>
        <dbReference type="ChEBI" id="CHEBI:15361"/>
        <dbReference type="ChEBI" id="CHEBI:29979"/>
        <dbReference type="ChEBI" id="CHEBI:58702"/>
        <dbReference type="ChEBI" id="CHEBI:64837"/>
        <dbReference type="EC" id="2.7.3.9"/>
    </reaction>
</comment>
<keyword evidence="14 17" id="KW-0418">Kinase</keyword>
<keyword evidence="9 17" id="KW-0963">Cytoplasm</keyword>
<dbReference type="FunFam" id="3.20.20.60:FF:000007">
    <property type="entry name" value="Phosphoenolpyruvate-protein phosphotransferase"/>
    <property type="match status" value="1"/>
</dbReference>
<evidence type="ECO:0000256" key="1">
    <source>
        <dbReference type="ARBA" id="ARBA00000683"/>
    </source>
</evidence>
<evidence type="ECO:0000256" key="11">
    <source>
        <dbReference type="ARBA" id="ARBA00022679"/>
    </source>
</evidence>
<organism evidence="25 26">
    <name type="scientific">Tepidibacter formicigenes DSM 15518</name>
    <dbReference type="NCBI Taxonomy" id="1123349"/>
    <lineage>
        <taxon>Bacteria</taxon>
        <taxon>Bacillati</taxon>
        <taxon>Bacillota</taxon>
        <taxon>Clostridia</taxon>
        <taxon>Peptostreptococcales</taxon>
        <taxon>Peptostreptococcaceae</taxon>
        <taxon>Tepidibacter</taxon>
    </lineage>
</organism>
<dbReference type="SUPFAM" id="SSF51621">
    <property type="entry name" value="Phosphoenolpyruvate/pyruvate domain"/>
    <property type="match status" value="1"/>
</dbReference>
<evidence type="ECO:0000259" key="24">
    <source>
        <dbReference type="Pfam" id="PF05524"/>
    </source>
</evidence>
<evidence type="ECO:0000256" key="20">
    <source>
        <dbReference type="PIRSR" id="PIRSR000732-3"/>
    </source>
</evidence>
<accession>A0A1M6P3H8</accession>
<feature type="active site" description="Tele-phosphohistidine intermediate" evidence="18">
    <location>
        <position position="187"/>
    </location>
</feature>
<feature type="binding site" evidence="19">
    <location>
        <position position="463"/>
    </location>
    <ligand>
        <name>phosphoenolpyruvate</name>
        <dbReference type="ChEBI" id="CHEBI:58702"/>
    </ligand>
</feature>
<feature type="binding site" evidence="19">
    <location>
        <position position="330"/>
    </location>
    <ligand>
        <name>phosphoenolpyruvate</name>
        <dbReference type="ChEBI" id="CHEBI:58702"/>
    </ligand>
</feature>
<comment type="function">
    <text evidence="3 17">General (non sugar-specific) component of the phosphoenolpyruvate-dependent sugar phosphotransferase system (sugar PTS). This major carbohydrate active-transport system catalyzes the phosphorylation of incoming sugar substrates concomitantly with their translocation across the cell membrane. Enzyme I transfers the phosphoryl group from phosphoenolpyruvate (PEP) to the phosphoryl carrier protein (HPr).</text>
</comment>
<reference evidence="26" key="1">
    <citation type="submission" date="2016-11" db="EMBL/GenBank/DDBJ databases">
        <authorList>
            <person name="Varghese N."/>
            <person name="Submissions S."/>
        </authorList>
    </citation>
    <scope>NUCLEOTIDE SEQUENCE [LARGE SCALE GENOMIC DNA]</scope>
    <source>
        <strain evidence="26">DSM 15518</strain>
    </source>
</reference>
<dbReference type="NCBIfam" id="TIGR01417">
    <property type="entry name" value="PTS_I_fam"/>
    <property type="match status" value="1"/>
</dbReference>
<dbReference type="PIRSF" id="PIRSF000732">
    <property type="entry name" value="PTS_enzyme_I"/>
    <property type="match status" value="1"/>
</dbReference>